<evidence type="ECO:0000313" key="3">
    <source>
        <dbReference type="Proteomes" id="UP001180729"/>
    </source>
</evidence>
<dbReference type="EMBL" id="JAMZMH010000002">
    <property type="protein sequence ID" value="MDT0247941.1"/>
    <property type="molecule type" value="Genomic_DNA"/>
</dbReference>
<protein>
    <recommendedName>
        <fullName evidence="4">TerD family protein</fullName>
    </recommendedName>
</protein>
<accession>A0AAE4K3V0</accession>
<reference evidence="2" key="1">
    <citation type="submission" date="2022-06" db="EMBL/GenBank/DDBJ databases">
        <title>Draft Genome Sequences of Three Actinomyces oris Strains, Isolated from Healthy Human Feces.</title>
        <authorList>
            <person name="Ye Y."/>
            <person name="Liu C."/>
            <person name="Zhao J."/>
            <person name="Xu J."/>
            <person name="Huang H."/>
            <person name="Wang B."/>
            <person name="Wei J."/>
            <person name="Jing X."/>
        </authorList>
    </citation>
    <scope>NUCLEOTIDE SEQUENCE</scope>
    <source>
        <strain evidence="2">CNGBCC1803368</strain>
    </source>
</reference>
<dbReference type="InterPro" id="IPR051324">
    <property type="entry name" value="Stress/Tellurium_Resist"/>
</dbReference>
<dbReference type="PANTHER" id="PTHR32097:SF18">
    <property type="entry name" value="RING-TYPE DOMAIN-CONTAINING PROTEIN"/>
    <property type="match status" value="1"/>
</dbReference>
<proteinExistence type="predicted"/>
<comment type="caution">
    <text evidence="2">The sequence shown here is derived from an EMBL/GenBank/DDBJ whole genome shotgun (WGS) entry which is preliminary data.</text>
</comment>
<evidence type="ECO:0008006" key="4">
    <source>
        <dbReference type="Google" id="ProtNLM"/>
    </source>
</evidence>
<dbReference type="PANTHER" id="PTHR32097">
    <property type="entry name" value="CAMP-BINDING PROTEIN 1-RELATED"/>
    <property type="match status" value="1"/>
</dbReference>
<dbReference type="Proteomes" id="UP001180729">
    <property type="component" value="Unassembled WGS sequence"/>
</dbReference>
<sequence length="774" mass="83221">MEVDQSSAGRWLAAGPGAAADRTPDTEATAELNAVTIRRLEAVYIPPAGGRPAPSSSASPQEAQPTPQRSSDAGVDAALPTLRSLGYRLSAPAREALTSPEQAWALVNAAARLSSGSASAEYRPFYPDFPVQVRTASEATLLVNAALHYLGDVVGVRILPDYRPSPREPLPGDDGALTELGLATAQDLERIVADLIAQATPFSAQDRADLTALRDFGPEAAPRVAVKENLAVLTVTFPDLDFSASYRTVTDVLRLAVAMAGGDVSLAEPCRFPSFSRAQRRRLLGLLDAVGQVQDSRDSAEEMARRCERWKRLARHLRPGDYARRFPRAAALLHQVASGDAEAGFTSHLEEALARRDVEGALRLLSTRPGVFARRLNHLLRLCVDEAARERVVAEFARVAPVVSLPVLVRLWEYFSSPGPDALPWRVVAIKAATGTKTALIPSTRRPGPADAAVVRAVEEALRQRKRLGRIAVDQGMYEGYTAPVGLHSASPGMRTAGRGTRLPLPEGETIRFFLHWRDLPENPAEASGPAGPAAAEGSPDTRVDLDLSAFFVSEDFTRTEQIAYYNLRSTAAVHSGDLTSAPDGAAEFIDVTLAEALRQGWRYVVMTVHSFSHHQLSEVPECWAGAMARGADPQSGAVFEASTVMQRLDLVSPTFNATPFVIDLAERRLIWWDLPVGVGEHQVANLDRSSNRVLAHLLDLLEGRRMPLAHLLGLLANDVVEDPDEAELVFGEGGILPWQTEQILALLGPAEVAADAADTTSDMGGGAESQQAG</sequence>
<dbReference type="Gene3D" id="2.60.60.30">
    <property type="entry name" value="sav2460 like domains"/>
    <property type="match status" value="1"/>
</dbReference>
<gene>
    <name evidence="2" type="ORF">RMW62_02445</name>
</gene>
<dbReference type="RefSeq" id="WP_311372141.1">
    <property type="nucleotide sequence ID" value="NZ_JAMZMH010000002.1"/>
</dbReference>
<feature type="region of interest" description="Disordered" evidence="1">
    <location>
        <begin position="1"/>
        <end position="27"/>
    </location>
</feature>
<evidence type="ECO:0000256" key="1">
    <source>
        <dbReference type="SAM" id="MobiDB-lite"/>
    </source>
</evidence>
<feature type="compositionally biased region" description="Low complexity" evidence="1">
    <location>
        <begin position="46"/>
        <end position="68"/>
    </location>
</feature>
<evidence type="ECO:0000313" key="2">
    <source>
        <dbReference type="EMBL" id="MDT0247941.1"/>
    </source>
</evidence>
<name>A0AAE4K3V0_9ACTO</name>
<organism evidence="2 3">
    <name type="scientific">Actinomyces oris</name>
    <dbReference type="NCBI Taxonomy" id="544580"/>
    <lineage>
        <taxon>Bacteria</taxon>
        <taxon>Bacillati</taxon>
        <taxon>Actinomycetota</taxon>
        <taxon>Actinomycetes</taxon>
        <taxon>Actinomycetales</taxon>
        <taxon>Actinomycetaceae</taxon>
        <taxon>Actinomyces</taxon>
    </lineage>
</organism>
<dbReference type="AlphaFoldDB" id="A0AAE4K3V0"/>
<feature type="region of interest" description="Disordered" evidence="1">
    <location>
        <begin position="46"/>
        <end position="74"/>
    </location>
</feature>